<feature type="compositionally biased region" description="Polar residues" evidence="1">
    <location>
        <begin position="1"/>
        <end position="10"/>
    </location>
</feature>
<keyword evidence="2" id="KW-0812">Transmembrane</keyword>
<dbReference type="Gene3D" id="1.20.5.1890">
    <property type="match status" value="1"/>
</dbReference>
<organism evidence="4 5">
    <name type="scientific">Toxocara canis</name>
    <name type="common">Canine roundworm</name>
    <dbReference type="NCBI Taxonomy" id="6265"/>
    <lineage>
        <taxon>Eukaryota</taxon>
        <taxon>Metazoa</taxon>
        <taxon>Ecdysozoa</taxon>
        <taxon>Nematoda</taxon>
        <taxon>Chromadorea</taxon>
        <taxon>Rhabditida</taxon>
        <taxon>Spirurina</taxon>
        <taxon>Ascaridomorpha</taxon>
        <taxon>Ascaridoidea</taxon>
        <taxon>Toxocaridae</taxon>
        <taxon>Toxocara</taxon>
    </lineage>
</organism>
<evidence type="ECO:0000313" key="4">
    <source>
        <dbReference type="Proteomes" id="UP000050794"/>
    </source>
</evidence>
<accession>A0A183UK73</accession>
<dbReference type="Proteomes" id="UP000050794">
    <property type="component" value="Unassembled WGS sequence"/>
</dbReference>
<evidence type="ECO:0000256" key="1">
    <source>
        <dbReference type="SAM" id="MobiDB-lite"/>
    </source>
</evidence>
<evidence type="ECO:0000313" key="5">
    <source>
        <dbReference type="WBParaSite" id="TCNE_0000889301-mRNA-1"/>
    </source>
</evidence>
<dbReference type="AlphaFoldDB" id="A0A183UK73"/>
<feature type="transmembrane region" description="Helical" evidence="2">
    <location>
        <begin position="210"/>
        <end position="231"/>
    </location>
</feature>
<name>A0A183UK73_TOXCA</name>
<dbReference type="EMBL" id="UYWY01020024">
    <property type="protein sequence ID" value="VDM40214.1"/>
    <property type="molecule type" value="Genomic_DNA"/>
</dbReference>
<reference evidence="3 4" key="2">
    <citation type="submission" date="2018-11" db="EMBL/GenBank/DDBJ databases">
        <authorList>
            <consortium name="Pathogen Informatics"/>
        </authorList>
    </citation>
    <scope>NUCLEOTIDE SEQUENCE [LARGE SCALE GENOMIC DNA]</scope>
</reference>
<keyword evidence="2" id="KW-1133">Transmembrane helix</keyword>
<feature type="region of interest" description="Disordered" evidence="1">
    <location>
        <begin position="1"/>
        <end position="24"/>
    </location>
</feature>
<evidence type="ECO:0000313" key="3">
    <source>
        <dbReference type="EMBL" id="VDM40214.1"/>
    </source>
</evidence>
<sequence>MSPATTSRTSIAPRETAREGPSTDVQKLGIKVTHYEPLIVEAFGGTHIMRCTSARIKLKMRRTDARFRTTSVNSVPKLCLCNNLNGRERVARDIRHRLCEEHDRLLWPIEALSRTDPTTAARILLKRIGIAAESIGDMLKVFPRKKLEISEWVLDIIDRNRQAWEQSAEVEKKSTADSVRDKAVEIEAVEIIDNCSVTLAKELEDIALHWRWITVAAFIVATAAECVAVVFF</sequence>
<evidence type="ECO:0000256" key="2">
    <source>
        <dbReference type="SAM" id="Phobius"/>
    </source>
</evidence>
<keyword evidence="2" id="KW-0472">Membrane</keyword>
<reference evidence="5" key="1">
    <citation type="submission" date="2016-06" db="UniProtKB">
        <authorList>
            <consortium name="WormBaseParasite"/>
        </authorList>
    </citation>
    <scope>IDENTIFICATION</scope>
</reference>
<protein>
    <submittedName>
        <fullName evidence="3 5">Uncharacterized protein</fullName>
    </submittedName>
</protein>
<keyword evidence="4" id="KW-1185">Reference proteome</keyword>
<proteinExistence type="predicted"/>
<gene>
    <name evidence="3" type="ORF">TCNE_LOCUS8893</name>
</gene>
<dbReference type="WBParaSite" id="TCNE_0000889301-mRNA-1">
    <property type="protein sequence ID" value="TCNE_0000889301-mRNA-1"/>
    <property type="gene ID" value="TCNE_0000889301"/>
</dbReference>